<protein>
    <recommendedName>
        <fullName evidence="8">Fibronectin type-III domain-containing protein</fullName>
    </recommendedName>
</protein>
<evidence type="ECO:0000259" key="4">
    <source>
        <dbReference type="PROSITE" id="PS50853"/>
    </source>
</evidence>
<proteinExistence type="predicted"/>
<dbReference type="InterPro" id="IPR013783">
    <property type="entry name" value="Ig-like_fold"/>
</dbReference>
<organism evidence="6 7">
    <name type="scientific">Paenibacillus allorhizoplanae</name>
    <dbReference type="NCBI Taxonomy" id="2905648"/>
    <lineage>
        <taxon>Bacteria</taxon>
        <taxon>Bacillati</taxon>
        <taxon>Bacillota</taxon>
        <taxon>Bacilli</taxon>
        <taxon>Bacillales</taxon>
        <taxon>Paenibacillaceae</taxon>
        <taxon>Paenibacillus</taxon>
    </lineage>
</organism>
<feature type="chain" id="PRO_5047161666" description="Fibronectin type-III domain-containing protein" evidence="3">
    <location>
        <begin position="36"/>
        <end position="2611"/>
    </location>
</feature>
<dbReference type="PANTHER" id="PTHR43308:SF5">
    <property type="entry name" value="S-LAYER PROTEIN _ PEPTIDOGLYCAN ENDO-BETA-N-ACETYLGLUCOSAMINIDASE"/>
    <property type="match status" value="1"/>
</dbReference>
<dbReference type="Gene3D" id="2.60.40.1120">
    <property type="entry name" value="Carboxypeptidase-like, regulatory domain"/>
    <property type="match status" value="1"/>
</dbReference>
<dbReference type="SUPFAM" id="SSF49265">
    <property type="entry name" value="Fibronectin type III"/>
    <property type="match status" value="1"/>
</dbReference>
<evidence type="ECO:0000313" key="6">
    <source>
        <dbReference type="EMBL" id="CAH1227000.1"/>
    </source>
</evidence>
<dbReference type="Gene3D" id="2.120.10.30">
    <property type="entry name" value="TolB, C-terminal domain"/>
    <property type="match status" value="1"/>
</dbReference>
<feature type="compositionally biased region" description="Basic and acidic residues" evidence="2">
    <location>
        <begin position="2199"/>
        <end position="2210"/>
    </location>
</feature>
<dbReference type="SUPFAM" id="SSF49464">
    <property type="entry name" value="Carboxypeptidase regulatory domain-like"/>
    <property type="match status" value="1"/>
</dbReference>
<dbReference type="InterPro" id="IPR003961">
    <property type="entry name" value="FN3_dom"/>
</dbReference>
<dbReference type="InterPro" id="IPR011042">
    <property type="entry name" value="6-blade_b-propeller_TolB-like"/>
</dbReference>
<dbReference type="Pfam" id="PF00041">
    <property type="entry name" value="fn3"/>
    <property type="match status" value="1"/>
</dbReference>
<dbReference type="EMBL" id="CAKMMW010000027">
    <property type="protein sequence ID" value="CAH1227000.1"/>
    <property type="molecule type" value="Genomic_DNA"/>
</dbReference>
<dbReference type="PANTHER" id="PTHR43308">
    <property type="entry name" value="OUTER MEMBRANE PROTEIN ALPHA-RELATED"/>
    <property type="match status" value="1"/>
</dbReference>
<evidence type="ECO:0000256" key="3">
    <source>
        <dbReference type="SAM" id="SignalP"/>
    </source>
</evidence>
<feature type="domain" description="SLH" evidence="5">
    <location>
        <begin position="2477"/>
        <end position="2538"/>
    </location>
</feature>
<feature type="domain" description="SLH" evidence="5">
    <location>
        <begin position="2547"/>
        <end position="2610"/>
    </location>
</feature>
<dbReference type="Pfam" id="PF12733">
    <property type="entry name" value="Cadherin-like"/>
    <property type="match status" value="1"/>
</dbReference>
<gene>
    <name evidence="6" type="ORF">PAECIP111891_06050</name>
</gene>
<feature type="compositionally biased region" description="Gly residues" evidence="2">
    <location>
        <begin position="2180"/>
        <end position="2193"/>
    </location>
</feature>
<evidence type="ECO:0000256" key="2">
    <source>
        <dbReference type="SAM" id="MobiDB-lite"/>
    </source>
</evidence>
<evidence type="ECO:0008006" key="8">
    <source>
        <dbReference type="Google" id="ProtNLM"/>
    </source>
</evidence>
<feature type="domain" description="SLH" evidence="5">
    <location>
        <begin position="2413"/>
        <end position="2476"/>
    </location>
</feature>
<feature type="signal peptide" evidence="3">
    <location>
        <begin position="1"/>
        <end position="35"/>
    </location>
</feature>
<dbReference type="InterPro" id="IPR001119">
    <property type="entry name" value="SLH_dom"/>
</dbReference>
<feature type="region of interest" description="Disordered" evidence="2">
    <location>
        <begin position="2176"/>
        <end position="2210"/>
    </location>
</feature>
<reference evidence="6" key="1">
    <citation type="submission" date="2022-01" db="EMBL/GenBank/DDBJ databases">
        <authorList>
            <person name="Criscuolo A."/>
        </authorList>
    </citation>
    <scope>NUCLEOTIDE SEQUENCE</scope>
    <source>
        <strain evidence="6">CIP111891</strain>
    </source>
</reference>
<dbReference type="CDD" id="cd00063">
    <property type="entry name" value="FN3"/>
    <property type="match status" value="1"/>
</dbReference>
<evidence type="ECO:0000256" key="1">
    <source>
        <dbReference type="ARBA" id="ARBA00022729"/>
    </source>
</evidence>
<sequence length="2611" mass="282800">MSIQAFWTKHVIRRLSLVLAIVLLLSSVLPISAQAQSEAEGKGNTAAVGSDSSVPDAVYGLLGSGTPTLWNVLTKIGADDRPIIGFENKITPDGRYVGFQEMYYKDPGQLYPNFKLSLYDRDTGSKTSVLPETFQDDVKHFSMSANAQYIAFSGYSLNPYKYPQVYLLDCNSGEMELISSDVSAWADEPSISADGRYVAFSSSSDTLVPGDSDGQADIFIYDRTTKTKERISQPRLVIDSEDPLVGSGDSEWPSISADGRHVAFTSFSSLLVEHDTNEMGDVFLYDRTTQAIKRINLSSTGEEANNHSFEPSISGDGRVVAFKSDADNLVSGDTNQAGDVFVYLAGSDTVKRISLKPSGEQNTSESRSAQTSNDGKYVGYTTLEIFSPTESTEQSFVGNVETLSSKEVSVNDAHYELHKPSFSVAVSNEANAVTFSAFYKVKPAQEGVEPIAGMFLASSESSASRPTWPAGSKLTAADAQGDKITLSWPAATDTKGIKEYKLFQNDAAIATIPSPAFSYTVTGLKPDTDYTFRVEAVNLDLVMSSGGPVYSMKTEPDLNRVSVTARADRMSQGLLLINSRLAIGAVTSPGRQVHATITYKTWFDDNGARLTTPRTTSETIELLVDSSEPSHYAGEFIVNANKGIAEIVSIKGSTKNGSGEDIEEEAKGYPIKVTGSLKLSFENPGHIDPNGAQVALVSKRFGGKNTVLASDEPVVVEGLLPDSEYGIQFISPKSNSWDHKEHVAVQSGLINEVTLAIPVSAMFRFKVQNQNRQPVDQIRLELMDGTGNNYMGTMLSDPSGLTEWTSISDARMTFKVKVDVEGKLYEDIPDQDVVLKPGENEQMITLHTPPQGMLTGKVTDPEGKPVFNAMVTTTQTFQGRPLVQTLYTDLKGEYQVELLAGEVAVEASEYKLNYFSDKNIKRVIQDGQDTVLDIPLKAPDTGTIQLKVFMKFLDTEWQGPINMEQFGMRSEVTSALGGGISSYYLNAVHYQGYPGQEMKVCVSGTIHRIGTGCTSVTLDEHSNATAEIRLEEKGSRVKGRLPAPTFNAREADVNVYEVLSSGELQHVGWENVNAQGPFEVHVPKQGTYRVEISRREISSSSNNPKWEMAHVEVSVGDKQIKDIGSVTFTEKKYFTHPSVNFFIAVPNQASPGGTVQLRANYRSQTGSETLIDAHMRIDMPEGMQPVTDTLGRVVVKGANGAAVWNGSYLEIPLPYVEAKKDGAVQFQVKLADNFSSQSVRLAAHIEGKTSATEVDVNESLGEVLLDVPNVTLDAPERLTSSDVLVSGLAQVGSKISVYDSDTLVGTFEATGAGTWKGKISLIDLGSPSVHVLRAVAESGGVQLHSKKVFANLDPDQPILEEMAMAQQPNGKWIRLDVKKGATPFPYTVVPGNPFVYQLKFDKPEKVTNVQIFMGGQYGAPVQAQRKSNGIFEAIVPTNKGALGGIYVLYDTVKPRPSYNAEDLPSDEQIRKSLPANMQDFEVVSKEPFTQVGDTYTGKAVIQFPKVPGLKMTVKFTINLKPAVKYKPTEEEIQLAKETGIALFNTSFTTTETETGITSVVKGYAPRKLLFQTSDLVSNARTFNLVASPSDILQNVLENAIEIEDGAEFVTEVQAEVGEVAEPFNKVNEVSEAYTGYRDYAGKINKIMQGVESSSGCVENAEQVGEQAGKAVLVTVGGEVVKTALGAWTGAMALEGPAGIAAGVVSKIVSNKVDSYVDEQIDAVGAAGSSSKCDNNDDEFPDDEENIYKKRVKRTPRIVNPKWIYDPSGYVYEAVESNRLQGVEARVLYLNPATGTWEVWHDAEDYDQINPQQTDAEGKYGWDVPEGKWKVVWTKDGYETASSSELEVPPPHFDVNMGLISKAAPEVAAVTAVVSSGGHYVDVKFTQYVQTSIPLQADTIVVKDASGNVLEGAAAYVNAENSPNGESLSRTLRFTPSGSLQAGQEYQIIVTPEAIVNYAWKVMSSGAQPKVTAVVQDAVGPNMRSAELQGGNRIVRITFNEEFAAGTATNPERFVIVATGWNGEVQSVVAERTDNNEPVKSILLTLSRALPEGVSVSLTTAAGAVTDLQGNPSVEKTNTISGPNTLLNTLTITGGQLTTDFNGSTTEYTLKVVKTAQELQLTAKLADGSAKLYIGEREAMDGKSEKVDIRDAASIKLTVRAANHPEIARTYTLVIERTDSTGGGPTNGGGGSGGTPPTKTPDHPADPSDLGRDARIERMTGADGKEQFIVELNPKTVKEAIDAGKSLDKLTVNVKEHAEQYMVKLPIEVFRQLSQAKAKINIQLGTSVVQLPASAWAEDVNDKTTSVTVKIVKPSATEEKAWLSNLNQRSKGVKPVSELLHVQLLAKADQQGATSLPHKHQLMITIDNASSEPGLGIYGFDPAKQQWVFISESLPSSGKLTFEAEASMYVAAMSYTNSFTDITNHWAKNSIDWMAARMLAGGYEDQTFRPNQSVTRAEFTAFIVRMLGLEVKKEETSSKFSDVQSSDWYYEAVKAADQAGLVTGSGEGNFAPNALITREQMAVIVWRAYEKLSGNGRTVSSEEQAILMQTFDDNGAISDWAKASVASSVKEGLIQGVSSNQFQSSGLATRAQAVTLLNRLSEKLDKNRDKGR</sequence>
<feature type="region of interest" description="Disordered" evidence="2">
    <location>
        <begin position="354"/>
        <end position="374"/>
    </location>
</feature>
<evidence type="ECO:0000259" key="5">
    <source>
        <dbReference type="PROSITE" id="PS51272"/>
    </source>
</evidence>
<feature type="domain" description="Fibronectin type-III" evidence="4">
    <location>
        <begin position="470"/>
        <end position="557"/>
    </location>
</feature>
<dbReference type="InterPro" id="IPR025883">
    <property type="entry name" value="Cadherin-like_domain"/>
</dbReference>
<feature type="compositionally biased region" description="Polar residues" evidence="2">
    <location>
        <begin position="359"/>
        <end position="374"/>
    </location>
</feature>
<dbReference type="InterPro" id="IPR008969">
    <property type="entry name" value="CarboxyPept-like_regulatory"/>
</dbReference>
<dbReference type="Gene3D" id="2.60.40.1220">
    <property type="match status" value="1"/>
</dbReference>
<dbReference type="InterPro" id="IPR011659">
    <property type="entry name" value="WD40"/>
</dbReference>
<dbReference type="Gene3D" id="2.60.40.10">
    <property type="entry name" value="Immunoglobulins"/>
    <property type="match status" value="1"/>
</dbReference>
<dbReference type="Pfam" id="PF07676">
    <property type="entry name" value="PD40"/>
    <property type="match status" value="2"/>
</dbReference>
<evidence type="ECO:0000313" key="7">
    <source>
        <dbReference type="Proteomes" id="UP000838821"/>
    </source>
</evidence>
<comment type="caution">
    <text evidence="6">The sequence shown here is derived from an EMBL/GenBank/DDBJ whole genome shotgun (WGS) entry which is preliminary data.</text>
</comment>
<dbReference type="InterPro" id="IPR051465">
    <property type="entry name" value="Cell_Envelope_Struct_Comp"/>
</dbReference>
<name>A0ABN8H8J9_9BACL</name>
<keyword evidence="7" id="KW-1185">Reference proteome</keyword>
<dbReference type="PROSITE" id="PS51272">
    <property type="entry name" value="SLH"/>
    <property type="match status" value="3"/>
</dbReference>
<dbReference type="Proteomes" id="UP000838821">
    <property type="component" value="Unassembled WGS sequence"/>
</dbReference>
<dbReference type="InterPro" id="IPR014755">
    <property type="entry name" value="Cu-Rt/internalin_Ig-like"/>
</dbReference>
<dbReference type="SMART" id="SM00060">
    <property type="entry name" value="FN3"/>
    <property type="match status" value="1"/>
</dbReference>
<dbReference type="SUPFAM" id="SSF82171">
    <property type="entry name" value="DPP6 N-terminal domain-like"/>
    <property type="match status" value="1"/>
</dbReference>
<keyword evidence="1 3" id="KW-0732">Signal</keyword>
<accession>A0ABN8H8J9</accession>
<dbReference type="InterPro" id="IPR036116">
    <property type="entry name" value="FN3_sf"/>
</dbReference>
<dbReference type="PROSITE" id="PS50853">
    <property type="entry name" value="FN3"/>
    <property type="match status" value="1"/>
</dbReference>
<dbReference type="Pfam" id="PF00395">
    <property type="entry name" value="SLH"/>
    <property type="match status" value="3"/>
</dbReference>
<dbReference type="RefSeq" id="WP_236292225.1">
    <property type="nucleotide sequence ID" value="NZ_CAKMMW010000027.1"/>
</dbReference>